<dbReference type="OrthoDB" id="9784878at2"/>
<feature type="domain" description="Hda lid" evidence="2">
    <location>
        <begin position="161"/>
        <end position="224"/>
    </location>
</feature>
<name>A0A0B0H705_SOVGS</name>
<dbReference type="Pfam" id="PF00308">
    <property type="entry name" value="Bac_DnaA"/>
    <property type="match status" value="1"/>
</dbReference>
<dbReference type="Proteomes" id="UP000030856">
    <property type="component" value="Unassembled WGS sequence"/>
</dbReference>
<dbReference type="Proteomes" id="UP000190962">
    <property type="component" value="Unassembled WGS sequence"/>
</dbReference>
<evidence type="ECO:0000259" key="1">
    <source>
        <dbReference type="Pfam" id="PF00308"/>
    </source>
</evidence>
<evidence type="ECO:0000313" key="6">
    <source>
        <dbReference type="Proteomes" id="UP000190962"/>
    </source>
</evidence>
<evidence type="ECO:0000259" key="2">
    <source>
        <dbReference type="Pfam" id="PF22688"/>
    </source>
</evidence>
<dbReference type="NCBIfam" id="TIGR03420">
    <property type="entry name" value="DnaA_homol_Hda"/>
    <property type="match status" value="1"/>
</dbReference>
<reference evidence="4 6" key="2">
    <citation type="submission" date="2016-11" db="EMBL/GenBank/DDBJ databases">
        <title>Mixed transmission modes and dynamic genome evolution in an obligate animal-bacterial symbiosis.</title>
        <authorList>
            <person name="Russell S.L."/>
            <person name="Corbett-Detig R.B."/>
            <person name="Cavanaugh C.M."/>
        </authorList>
    </citation>
    <scope>NUCLEOTIDE SEQUENCE [LARGE SCALE GENOMIC DNA]</scope>
    <source>
        <strain evidence="4">MA-KB16</strain>
    </source>
</reference>
<dbReference type="GO" id="GO:0032297">
    <property type="term" value="P:negative regulation of DNA-templated DNA replication initiation"/>
    <property type="evidence" value="ECO:0007669"/>
    <property type="project" value="InterPro"/>
</dbReference>
<dbReference type="InterPro" id="IPR055199">
    <property type="entry name" value="Hda_lid"/>
</dbReference>
<dbReference type="Gene3D" id="3.40.50.300">
    <property type="entry name" value="P-loop containing nucleotide triphosphate hydrolases"/>
    <property type="match status" value="1"/>
</dbReference>
<dbReference type="GeneID" id="86991816"/>
<dbReference type="SUPFAM" id="SSF52540">
    <property type="entry name" value="P-loop containing nucleoside triphosphate hydrolases"/>
    <property type="match status" value="1"/>
</dbReference>
<dbReference type="EMBL" id="MPNX01000015">
    <property type="protein sequence ID" value="OOY34487.1"/>
    <property type="molecule type" value="Genomic_DNA"/>
</dbReference>
<dbReference type="PANTHER" id="PTHR30050:SF5">
    <property type="entry name" value="DNAA REGULATORY INACTIVATOR HDA"/>
    <property type="match status" value="1"/>
</dbReference>
<dbReference type="Pfam" id="PF22688">
    <property type="entry name" value="Hda_lid"/>
    <property type="match status" value="1"/>
</dbReference>
<protein>
    <submittedName>
        <fullName evidence="3">DnaA regulatory inactivator Hda</fullName>
    </submittedName>
</protein>
<gene>
    <name evidence="3" type="primary">hda</name>
    <name evidence="4" type="ORF">BOV88_10055</name>
    <name evidence="3" type="ORF">JV46_13770</name>
</gene>
<dbReference type="AlphaFoldDB" id="A0A0B0H705"/>
<evidence type="ECO:0000313" key="4">
    <source>
        <dbReference type="EMBL" id="OOY34487.1"/>
    </source>
</evidence>
<dbReference type="PANTHER" id="PTHR30050">
    <property type="entry name" value="CHROMOSOMAL REPLICATION INITIATOR PROTEIN DNAA"/>
    <property type="match status" value="1"/>
</dbReference>
<dbReference type="InterPro" id="IPR027417">
    <property type="entry name" value="P-loop_NTPase"/>
</dbReference>
<proteinExistence type="predicted"/>
<dbReference type="RefSeq" id="WP_043115676.1">
    <property type="nucleotide sequence ID" value="NZ_JRAA01000001.1"/>
</dbReference>
<dbReference type="eggNOG" id="COG0593">
    <property type="taxonomic scope" value="Bacteria"/>
</dbReference>
<dbReference type="GO" id="GO:0006270">
    <property type="term" value="P:DNA replication initiation"/>
    <property type="evidence" value="ECO:0007669"/>
    <property type="project" value="TreeGrafter"/>
</dbReference>
<evidence type="ECO:0000313" key="3">
    <source>
        <dbReference type="EMBL" id="KHF25973.1"/>
    </source>
</evidence>
<reference evidence="3 5" key="1">
    <citation type="journal article" date="2014" name="BMC Genomics">
        <title>The genome of the intracellular bacterium of the coastal bivalve, Solemya velum: a blueprint for thriving in and out of symbiosis.</title>
        <authorList>
            <person name="Dmytrenko O."/>
            <person name="Russell S.L."/>
            <person name="Loo W.T."/>
            <person name="Fontanez K.M."/>
            <person name="Liao L."/>
            <person name="Roeselers G."/>
            <person name="Sharma R."/>
            <person name="Stewart F.J."/>
            <person name="Newton I.L."/>
            <person name="Woyke T."/>
            <person name="Wu D."/>
            <person name="Lang J.M."/>
            <person name="Eisen J.A."/>
            <person name="Cavanaugh C.M."/>
        </authorList>
    </citation>
    <scope>NUCLEOTIDE SEQUENCE [LARGE SCALE GENOMIC DNA]</scope>
    <source>
        <strain evidence="3 5">WH</strain>
    </source>
</reference>
<keyword evidence="5" id="KW-1185">Reference proteome</keyword>
<accession>A0A0B0H705</accession>
<sequence length="231" mass="26251">MQLQFPLKLALNRKPAFDNYFNERNRLAVDAMQGLTQGEAPGFLYLWGETGTGKSHLLMALCELHAGESFYLPLAESESLSPEILKGLEQFRLVCIDDIDNICGEQSWEESLFHLYNRIREKNGYLVVSATSAPRGVNLGLEDLKSRLMWGAVYQLQSLEDEEKAALLMQLAAERGMQLHTDAAAYLIKRCARDTGYLVESIEQLDRYSLARQRKLTIPLLSEWLQHNQAL</sequence>
<comment type="caution">
    <text evidence="3">The sequence shown here is derived from an EMBL/GenBank/DDBJ whole genome shotgun (WGS) entry which is preliminary data.</text>
</comment>
<dbReference type="EMBL" id="JRAA01000001">
    <property type="protein sequence ID" value="KHF25973.1"/>
    <property type="molecule type" value="Genomic_DNA"/>
</dbReference>
<dbReference type="InterPro" id="IPR017788">
    <property type="entry name" value="Hda"/>
</dbReference>
<evidence type="ECO:0000313" key="5">
    <source>
        <dbReference type="Proteomes" id="UP000030856"/>
    </source>
</evidence>
<dbReference type="InterPro" id="IPR013317">
    <property type="entry name" value="DnaA_dom"/>
</dbReference>
<organism evidence="3 5">
    <name type="scientific">Solemya velum gill symbiont</name>
    <dbReference type="NCBI Taxonomy" id="2340"/>
    <lineage>
        <taxon>Bacteria</taxon>
        <taxon>Pseudomonadati</taxon>
        <taxon>Pseudomonadota</taxon>
        <taxon>Gammaproteobacteria</taxon>
        <taxon>sulfur-oxidizing symbionts</taxon>
    </lineage>
</organism>
<feature type="domain" description="Chromosomal replication initiator protein DnaA ATPAse" evidence="1">
    <location>
        <begin position="88"/>
        <end position="153"/>
    </location>
</feature>
<dbReference type="STRING" id="2340.JV46_13770"/>
<dbReference type="Gene3D" id="1.10.8.60">
    <property type="match status" value="1"/>
</dbReference>